<dbReference type="PANTHER" id="PTHR35177">
    <property type="entry name" value="HYDROGENASE MATURATION FACTOR HYBG"/>
    <property type="match status" value="1"/>
</dbReference>
<evidence type="ECO:0000256" key="1">
    <source>
        <dbReference type="ARBA" id="ARBA00006018"/>
    </source>
</evidence>
<accession>I3IGJ1</accession>
<dbReference type="STRING" id="247490.KSU1_A0069"/>
<dbReference type="GO" id="GO:0005506">
    <property type="term" value="F:iron ion binding"/>
    <property type="evidence" value="ECO:0007669"/>
    <property type="project" value="TreeGrafter"/>
</dbReference>
<organism evidence="2 3">
    <name type="scientific">Candidatus Jettenia caeni</name>
    <dbReference type="NCBI Taxonomy" id="247490"/>
    <lineage>
        <taxon>Bacteria</taxon>
        <taxon>Pseudomonadati</taxon>
        <taxon>Planctomycetota</taxon>
        <taxon>Candidatus Brocadiia</taxon>
        <taxon>Candidatus Brocadiales</taxon>
        <taxon>Candidatus Brocadiaceae</taxon>
        <taxon>Candidatus Jettenia</taxon>
    </lineage>
</organism>
<comment type="caution">
    <text evidence="2">The sequence shown here is derived from an EMBL/GenBank/DDBJ whole genome shotgun (WGS) entry which is preliminary data.</text>
</comment>
<proteinExistence type="inferred from homology"/>
<reference evidence="2 3" key="1">
    <citation type="journal article" date="2012" name="FEBS Lett.">
        <title>Anammox organism KSU-1 expresses a NirK-type copper-containing nitrite reductase instead of a NirS-type with cytochrome cd1.</title>
        <authorList>
            <person name="Hira D."/>
            <person name="Toh H."/>
            <person name="Migita C.T."/>
            <person name="Okubo H."/>
            <person name="Nishiyama T."/>
            <person name="Hattori M."/>
            <person name="Furukawa K."/>
            <person name="Fujii T."/>
        </authorList>
    </citation>
    <scope>NUCLEOTIDE SEQUENCE [LARGE SCALE GENOMIC DNA]</scope>
</reference>
<dbReference type="Gene3D" id="2.30.30.140">
    <property type="match status" value="1"/>
</dbReference>
<dbReference type="InterPro" id="IPR019812">
    <property type="entry name" value="Hydgase_assmbl_chp_CS"/>
</dbReference>
<protein>
    <submittedName>
        <fullName evidence="2">Hydrogenase assembly chaperone</fullName>
    </submittedName>
</protein>
<evidence type="ECO:0000313" key="3">
    <source>
        <dbReference type="Proteomes" id="UP000002985"/>
    </source>
</evidence>
<dbReference type="GO" id="GO:1902670">
    <property type="term" value="F:carbon dioxide binding"/>
    <property type="evidence" value="ECO:0007669"/>
    <property type="project" value="TreeGrafter"/>
</dbReference>
<dbReference type="OrthoDB" id="9806017at2"/>
<dbReference type="PRINTS" id="PR00445">
    <property type="entry name" value="HUPFHYPC"/>
</dbReference>
<dbReference type="FunFam" id="2.30.30.140:FF:000022">
    <property type="entry name" value="Hydrogenase assembly chaperone HybG"/>
    <property type="match status" value="1"/>
</dbReference>
<dbReference type="InterPro" id="IPR001109">
    <property type="entry name" value="Hydrogenase_HupF/HypC"/>
</dbReference>
<keyword evidence="3" id="KW-1185">Reference proteome</keyword>
<dbReference type="GO" id="GO:0051604">
    <property type="term" value="P:protein maturation"/>
    <property type="evidence" value="ECO:0007669"/>
    <property type="project" value="TreeGrafter"/>
</dbReference>
<dbReference type="Pfam" id="PF01455">
    <property type="entry name" value="HupF_HypC"/>
    <property type="match status" value="1"/>
</dbReference>
<dbReference type="SUPFAM" id="SSF159127">
    <property type="entry name" value="HupF/HypC-like"/>
    <property type="match status" value="1"/>
</dbReference>
<dbReference type="PANTHER" id="PTHR35177:SF2">
    <property type="entry name" value="HYDROGENASE MATURATION FACTOR HYBG"/>
    <property type="match status" value="1"/>
</dbReference>
<dbReference type="AlphaFoldDB" id="I3IGJ1"/>
<dbReference type="EMBL" id="BAFH01000001">
    <property type="protein sequence ID" value="GAB60836.1"/>
    <property type="molecule type" value="Genomic_DNA"/>
</dbReference>
<name>I3IGJ1_9BACT</name>
<sequence length="74" mass="7904">MCLGIPGRIVEITGAMAKIDVAGTRKEASLMLMENVSVGDYVIVHAGFAIQKVNEKEASETLKIVKDIIGDMPS</sequence>
<dbReference type="eggNOG" id="COG0298">
    <property type="taxonomic scope" value="Bacteria"/>
</dbReference>
<comment type="similarity">
    <text evidence="1">Belongs to the HupF/HypC family.</text>
</comment>
<evidence type="ECO:0000313" key="2">
    <source>
        <dbReference type="EMBL" id="GAB60836.1"/>
    </source>
</evidence>
<dbReference type="NCBIfam" id="TIGR00074">
    <property type="entry name" value="hypC_hupF"/>
    <property type="match status" value="1"/>
</dbReference>
<gene>
    <name evidence="2" type="ORF">KSU1_A0069</name>
</gene>
<dbReference type="PROSITE" id="PS01097">
    <property type="entry name" value="HUPF_HYPC"/>
    <property type="match status" value="1"/>
</dbReference>
<dbReference type="Proteomes" id="UP000002985">
    <property type="component" value="Unassembled WGS sequence"/>
</dbReference>